<dbReference type="Pfam" id="PF09967">
    <property type="entry name" value="DUF2201"/>
    <property type="match status" value="1"/>
</dbReference>
<gene>
    <name evidence="3" type="ORF">HMPREF9429_00359</name>
</gene>
<dbReference type="OrthoDB" id="9809307at2"/>
<dbReference type="InterPro" id="IPR036465">
    <property type="entry name" value="vWFA_dom_sf"/>
</dbReference>
<organism evidence="3 4">
    <name type="scientific">Megasphaera micronuciformis F0359</name>
    <dbReference type="NCBI Taxonomy" id="706434"/>
    <lineage>
        <taxon>Bacteria</taxon>
        <taxon>Bacillati</taxon>
        <taxon>Bacillota</taxon>
        <taxon>Negativicutes</taxon>
        <taxon>Veillonellales</taxon>
        <taxon>Veillonellaceae</taxon>
        <taxon>Megasphaera</taxon>
    </lineage>
</organism>
<comment type="caution">
    <text evidence="3">The sequence shown here is derived from an EMBL/GenBank/DDBJ whole genome shotgun (WGS) entry which is preliminary data.</text>
</comment>
<protein>
    <recommendedName>
        <fullName evidence="5">VWA-like domain-containing protein</fullName>
    </recommendedName>
</protein>
<evidence type="ECO:0000313" key="3">
    <source>
        <dbReference type="EMBL" id="EFQ04861.1"/>
    </source>
</evidence>
<dbReference type="InterPro" id="IPR018698">
    <property type="entry name" value="VWA-like_dom"/>
</dbReference>
<evidence type="ECO:0000313" key="4">
    <source>
        <dbReference type="Proteomes" id="UP000003195"/>
    </source>
</evidence>
<reference evidence="3 4" key="1">
    <citation type="submission" date="2010-08" db="EMBL/GenBank/DDBJ databases">
        <authorList>
            <person name="Weinstock G."/>
            <person name="Sodergren E."/>
            <person name="Clifton S."/>
            <person name="Fulton L."/>
            <person name="Fulton B."/>
            <person name="Courtney L."/>
            <person name="Fronick C."/>
            <person name="Harrison M."/>
            <person name="Strong C."/>
            <person name="Farmer C."/>
            <person name="Delahaunty K."/>
            <person name="Markovic C."/>
            <person name="Hall O."/>
            <person name="Minx P."/>
            <person name="Tomlinson C."/>
            <person name="Mitreva M."/>
            <person name="Hou S."/>
            <person name="Chen J."/>
            <person name="Wollam A."/>
            <person name="Pepin K.H."/>
            <person name="Johnson M."/>
            <person name="Bhonagiri V."/>
            <person name="Zhang X."/>
            <person name="Suruliraj S."/>
            <person name="Warren W."/>
            <person name="Chinwalla A."/>
            <person name="Mardis E.R."/>
            <person name="Wilson R.K."/>
        </authorList>
    </citation>
    <scope>NUCLEOTIDE SEQUENCE [LARGE SCALE GENOMIC DNA]</scope>
    <source>
        <strain evidence="3 4">F0359</strain>
    </source>
</reference>
<dbReference type="Pfam" id="PF13203">
    <property type="entry name" value="DUF2201_N"/>
    <property type="match status" value="1"/>
</dbReference>
<dbReference type="PANTHER" id="PTHR38730:SF1">
    <property type="entry name" value="SLL7028 PROTEIN"/>
    <property type="match status" value="1"/>
</dbReference>
<dbReference type="EMBL" id="AECS01000010">
    <property type="protein sequence ID" value="EFQ04861.1"/>
    <property type="molecule type" value="Genomic_DNA"/>
</dbReference>
<keyword evidence="4" id="KW-1185">Reference proteome</keyword>
<dbReference type="STRING" id="706434.HMPREF9429_00359"/>
<dbReference type="AlphaFoldDB" id="E2ZA99"/>
<dbReference type="HOGENOM" id="CLU_035986_0_0_9"/>
<dbReference type="Proteomes" id="UP000003195">
    <property type="component" value="Unassembled WGS sequence"/>
</dbReference>
<sequence>MNKTPVDIDQEAILLFHDLAEQRDNYARNDEKAGFTVSSEFRHRFFSLLDMLNLRLIDDRDNFFGYFLFQADRDLRFQLDSPTGTTFKNGRYTLYFNPYLFLQLTAEQMESAVKHEVLHILSLHPLRTKDLKKRFSPLAVDLAMDIVVNTYLAPLPSDAVTLAVVNLQYGLSMPLFESLEYYAEEIQCALNKRPKTDAFTDMKSGEAFFSERFNIEHSHDIWEESDDVDEKTLIEFTKKAVDGARKSKPNAYLASLMAALDRAVSDRPWYEYLKKVVRTVTANYKKTTTRRNRRQPERLDLRGELRNKKAAVTIALDISGSIGDTEFRQAMEQVLQIVKTCDHDLTIIECDNEIRRIYHIEDLADLQERFPKRGGTAFAPVIEYCNAHKPDILLFFTDGKGEEKLPVPPKGYPILWLLTGKDGILSLKKPYGKIKKLQSAEPQDAPFDFDAVEKGGFSMANQERTRDLSEYIRG</sequence>
<dbReference type="PANTHER" id="PTHR38730">
    <property type="entry name" value="SLL7028 PROTEIN"/>
    <property type="match status" value="1"/>
</dbReference>
<evidence type="ECO:0008006" key="5">
    <source>
        <dbReference type="Google" id="ProtNLM"/>
    </source>
</evidence>
<feature type="domain" description="Putative metallopeptidase" evidence="2">
    <location>
        <begin position="76"/>
        <end position="294"/>
    </location>
</feature>
<evidence type="ECO:0000259" key="2">
    <source>
        <dbReference type="Pfam" id="PF13203"/>
    </source>
</evidence>
<dbReference type="eggNOG" id="COG3864">
    <property type="taxonomic scope" value="Bacteria"/>
</dbReference>
<feature type="domain" description="VWA-like" evidence="1">
    <location>
        <begin position="312"/>
        <end position="437"/>
    </location>
</feature>
<name>E2ZA99_9FIRM</name>
<dbReference type="InterPro" id="IPR025154">
    <property type="entry name" value="Put_metallopeptidase_dom"/>
</dbReference>
<accession>E2ZA99</accession>
<dbReference type="RefSeq" id="WP_006941184.1">
    <property type="nucleotide sequence ID" value="NZ_GL538184.1"/>
</dbReference>
<dbReference type="SUPFAM" id="SSF53300">
    <property type="entry name" value="vWA-like"/>
    <property type="match status" value="1"/>
</dbReference>
<evidence type="ECO:0000259" key="1">
    <source>
        <dbReference type="Pfam" id="PF09967"/>
    </source>
</evidence>
<proteinExistence type="predicted"/>